<dbReference type="RefSeq" id="WP_125431662.1">
    <property type="nucleotide sequence ID" value="NZ_RWIS01000009.1"/>
</dbReference>
<keyword evidence="3" id="KW-1185">Reference proteome</keyword>
<keyword evidence="1" id="KW-0732">Signal</keyword>
<protein>
    <recommendedName>
        <fullName evidence="4">DUF4249 family protein</fullName>
    </recommendedName>
</protein>
<dbReference type="OrthoDB" id="877329at2"/>
<evidence type="ECO:0000256" key="1">
    <source>
        <dbReference type="SAM" id="SignalP"/>
    </source>
</evidence>
<proteinExistence type="predicted"/>
<dbReference type="Proteomes" id="UP000280066">
    <property type="component" value="Unassembled WGS sequence"/>
</dbReference>
<feature type="chain" id="PRO_5019246120" description="DUF4249 family protein" evidence="1">
    <location>
        <begin position="18"/>
        <end position="312"/>
    </location>
</feature>
<evidence type="ECO:0000313" key="2">
    <source>
        <dbReference type="EMBL" id="RSK31176.1"/>
    </source>
</evidence>
<evidence type="ECO:0008006" key="4">
    <source>
        <dbReference type="Google" id="ProtNLM"/>
    </source>
</evidence>
<gene>
    <name evidence="2" type="ORF">EI290_14235</name>
</gene>
<comment type="caution">
    <text evidence="2">The sequence shown here is derived from an EMBL/GenBank/DDBJ whole genome shotgun (WGS) entry which is preliminary data.</text>
</comment>
<organism evidence="2 3">
    <name type="scientific">Hymenobacter metallilatus</name>
    <dbReference type="NCBI Taxonomy" id="2493666"/>
    <lineage>
        <taxon>Bacteria</taxon>
        <taxon>Pseudomonadati</taxon>
        <taxon>Bacteroidota</taxon>
        <taxon>Cytophagia</taxon>
        <taxon>Cytophagales</taxon>
        <taxon>Hymenobacteraceae</taxon>
        <taxon>Hymenobacter</taxon>
    </lineage>
</organism>
<evidence type="ECO:0000313" key="3">
    <source>
        <dbReference type="Proteomes" id="UP000280066"/>
    </source>
</evidence>
<reference evidence="2 3" key="1">
    <citation type="submission" date="2018-12" db="EMBL/GenBank/DDBJ databases">
        <authorList>
            <person name="Feng G."/>
            <person name="Zhu H."/>
        </authorList>
    </citation>
    <scope>NUCLEOTIDE SEQUENCE [LARGE SCALE GENOMIC DNA]</scope>
    <source>
        <strain evidence="2 3">9PBR-2</strain>
    </source>
</reference>
<dbReference type="AlphaFoldDB" id="A0A428JF45"/>
<dbReference type="EMBL" id="RWIS01000009">
    <property type="protein sequence ID" value="RSK31176.1"/>
    <property type="molecule type" value="Genomic_DNA"/>
</dbReference>
<accession>A0A428JF45</accession>
<feature type="signal peptide" evidence="1">
    <location>
        <begin position="1"/>
        <end position="17"/>
    </location>
</feature>
<name>A0A428JF45_9BACT</name>
<sequence>MRFCPAFLLLFPICLTACEPALEPGPRVSFVGSSRFNPASRRITAAGDTIAVKVFAEAGKDDAPLTHLVIKAHYQPRARPLIYTTTYEEGEDSLSFRLTYLDTLIQNANEFAFQSVQPARTTAGKETWTYTFTDSEGKNGVRSLYLRLGRTDSAAAYHSYTVPLQAPGAFGRRSFLALREGLALPSFSLRTLPDNQKLVDLVYVPGSTTINPGLATTTDAGLKLPWVGRATELYRTPLTASAFTNYATTEDLTNIVTQYQNQRFTPTTRTGPLTKDQVIAFRTPDNKYGLLLVQDIITTGIRTLVLQVRITK</sequence>